<dbReference type="HOGENOM" id="CLU_3398423_0_0_6"/>
<accession>B8CJB0</accession>
<sequence>MFHCIATEPASAFEQVVSWNAQAMLKCPVNR</sequence>
<reference evidence="1 2" key="1">
    <citation type="journal article" date="2008" name="PLoS ONE">
        <title>Environmental adaptation: genomic analysis of the piezotolerant and psychrotolerant deep-sea iron reducing bacterium Shewanella piezotolerans WP3.</title>
        <authorList>
            <person name="Wang F."/>
            <person name="Wang J."/>
            <person name="Jian H."/>
            <person name="Zhang B."/>
            <person name="Li S."/>
            <person name="Wang F."/>
            <person name="Zeng X."/>
            <person name="Gao L."/>
            <person name="Bartlett D.H."/>
            <person name="Yu J."/>
            <person name="Hu S."/>
            <person name="Xiao X."/>
        </authorList>
    </citation>
    <scope>NUCLEOTIDE SEQUENCE [LARGE SCALE GENOMIC DNA]</scope>
    <source>
        <strain evidence="2">WP3 / JCM 13877</strain>
    </source>
</reference>
<evidence type="ECO:0000313" key="1">
    <source>
        <dbReference type="EMBL" id="ACJ27871.1"/>
    </source>
</evidence>
<keyword evidence="2" id="KW-1185">Reference proteome</keyword>
<protein>
    <submittedName>
        <fullName evidence="1">Uncharacterized protein</fullName>
    </submittedName>
</protein>
<gene>
    <name evidence="1" type="ordered locus">swp_1071</name>
</gene>
<dbReference type="Proteomes" id="UP000000753">
    <property type="component" value="Chromosome"/>
</dbReference>
<dbReference type="EMBL" id="CP000472">
    <property type="protein sequence ID" value="ACJ27871.1"/>
    <property type="molecule type" value="Genomic_DNA"/>
</dbReference>
<evidence type="ECO:0000313" key="2">
    <source>
        <dbReference type="Proteomes" id="UP000000753"/>
    </source>
</evidence>
<proteinExistence type="predicted"/>
<name>B8CJB0_SHEPW</name>
<organism evidence="1 2">
    <name type="scientific">Shewanella piezotolerans (strain WP3 / JCM 13877)</name>
    <dbReference type="NCBI Taxonomy" id="225849"/>
    <lineage>
        <taxon>Bacteria</taxon>
        <taxon>Pseudomonadati</taxon>
        <taxon>Pseudomonadota</taxon>
        <taxon>Gammaproteobacteria</taxon>
        <taxon>Alteromonadales</taxon>
        <taxon>Shewanellaceae</taxon>
        <taxon>Shewanella</taxon>
    </lineage>
</organism>
<dbReference type="KEGG" id="swp:swp_1071"/>
<dbReference type="AlphaFoldDB" id="B8CJB0"/>